<dbReference type="Proteomes" id="UP000189956">
    <property type="component" value="Unassembled WGS sequence"/>
</dbReference>
<dbReference type="EMBL" id="FUWL01000005">
    <property type="protein sequence ID" value="SJZ42569.1"/>
    <property type="molecule type" value="Genomic_DNA"/>
</dbReference>
<organism evidence="1 2">
    <name type="scientific">Porphyromonas cangingivalis</name>
    <dbReference type="NCBI Taxonomy" id="36874"/>
    <lineage>
        <taxon>Bacteria</taxon>
        <taxon>Pseudomonadati</taxon>
        <taxon>Bacteroidota</taxon>
        <taxon>Bacteroidia</taxon>
        <taxon>Bacteroidales</taxon>
        <taxon>Porphyromonadaceae</taxon>
        <taxon>Porphyromonas</taxon>
    </lineage>
</organism>
<gene>
    <name evidence="1" type="ORF">SAMN02745205_00758</name>
</gene>
<reference evidence="1 2" key="1">
    <citation type="submission" date="2017-02" db="EMBL/GenBank/DDBJ databases">
        <authorList>
            <person name="Peterson S.W."/>
        </authorList>
    </citation>
    <scope>NUCLEOTIDE SEQUENCE [LARGE SCALE GENOMIC DNA]</scope>
    <source>
        <strain evidence="1 2">ATCC 700135</strain>
    </source>
</reference>
<protein>
    <submittedName>
        <fullName evidence="1">Uncharacterized protein</fullName>
    </submittedName>
</protein>
<dbReference type="AlphaFoldDB" id="A0A1T4KJH9"/>
<accession>A0A1T4KJH9</accession>
<sequence length="187" mass="20968">MGESVIPIPPGYKAEVVDSSVIISSAIRAGDIVTISLGVWSHIGIFERINGERVCLSASVVRAEAGKAIIHDKDSSLPFDHIAIATNEEKEIFLRGLNALGYDWSPERRVLYRLAPRAGVGEVYYFINDRFSVSFAIEVMVYVDNERHMRGNYYLNKGECEAQAKELYDKFINQVRYKDDDRGKGGC</sequence>
<evidence type="ECO:0000313" key="2">
    <source>
        <dbReference type="Proteomes" id="UP000189956"/>
    </source>
</evidence>
<name>A0A1T4KJH9_PORCN</name>
<proteinExistence type="predicted"/>
<evidence type="ECO:0000313" key="1">
    <source>
        <dbReference type="EMBL" id="SJZ42569.1"/>
    </source>
</evidence>